<keyword evidence="6" id="KW-1185">Reference proteome</keyword>
<evidence type="ECO:0000313" key="6">
    <source>
        <dbReference type="Proteomes" id="UP000664859"/>
    </source>
</evidence>
<evidence type="ECO:0000256" key="3">
    <source>
        <dbReference type="ARBA" id="ARBA00023002"/>
    </source>
</evidence>
<dbReference type="GO" id="GO:0016628">
    <property type="term" value="F:oxidoreductase activity, acting on the CH-CH group of donors, NAD or NADP as acceptor"/>
    <property type="evidence" value="ECO:0007669"/>
    <property type="project" value="UniProtKB-ARBA"/>
</dbReference>
<dbReference type="Pfam" id="PF00724">
    <property type="entry name" value="Oxidored_FMN"/>
    <property type="match status" value="1"/>
</dbReference>
<dbReference type="Proteomes" id="UP000664859">
    <property type="component" value="Unassembled WGS sequence"/>
</dbReference>
<comment type="similarity">
    <text evidence="2">Belongs to the NADH:flavin oxidoreductase/NADH oxidase family.</text>
</comment>
<dbReference type="Gene3D" id="3.20.20.70">
    <property type="entry name" value="Aldolase class I"/>
    <property type="match status" value="1"/>
</dbReference>
<dbReference type="AlphaFoldDB" id="A0A835YIH1"/>
<evidence type="ECO:0000256" key="1">
    <source>
        <dbReference type="ARBA" id="ARBA00001917"/>
    </source>
</evidence>
<reference evidence="5" key="1">
    <citation type="submission" date="2021-02" db="EMBL/GenBank/DDBJ databases">
        <title>First Annotated Genome of the Yellow-green Alga Tribonema minus.</title>
        <authorList>
            <person name="Mahan K.M."/>
        </authorList>
    </citation>
    <scope>NUCLEOTIDE SEQUENCE</scope>
    <source>
        <strain evidence="5">UTEX B ZZ1240</strain>
    </source>
</reference>
<organism evidence="5 6">
    <name type="scientific">Tribonema minus</name>
    <dbReference type="NCBI Taxonomy" id="303371"/>
    <lineage>
        <taxon>Eukaryota</taxon>
        <taxon>Sar</taxon>
        <taxon>Stramenopiles</taxon>
        <taxon>Ochrophyta</taxon>
        <taxon>PX clade</taxon>
        <taxon>Xanthophyceae</taxon>
        <taxon>Tribonematales</taxon>
        <taxon>Tribonemataceae</taxon>
        <taxon>Tribonema</taxon>
    </lineage>
</organism>
<feature type="domain" description="NADH:flavin oxidoreductase/NADH oxidase N-terminal" evidence="4">
    <location>
        <begin position="19"/>
        <end position="342"/>
    </location>
</feature>
<proteinExistence type="inferred from homology"/>
<evidence type="ECO:0000256" key="2">
    <source>
        <dbReference type="ARBA" id="ARBA00005979"/>
    </source>
</evidence>
<dbReference type="EMBL" id="JAFCMP010000555">
    <property type="protein sequence ID" value="KAG5175063.1"/>
    <property type="molecule type" value="Genomic_DNA"/>
</dbReference>
<evidence type="ECO:0000259" key="4">
    <source>
        <dbReference type="Pfam" id="PF00724"/>
    </source>
</evidence>
<evidence type="ECO:0000313" key="5">
    <source>
        <dbReference type="EMBL" id="KAG5175063.1"/>
    </source>
</evidence>
<dbReference type="PANTHER" id="PTHR22893">
    <property type="entry name" value="NADH OXIDOREDUCTASE-RELATED"/>
    <property type="match status" value="1"/>
</dbReference>
<dbReference type="GO" id="GO:0010181">
    <property type="term" value="F:FMN binding"/>
    <property type="evidence" value="ECO:0007669"/>
    <property type="project" value="InterPro"/>
</dbReference>
<dbReference type="InterPro" id="IPR001155">
    <property type="entry name" value="OxRdtase_FMN_N"/>
</dbReference>
<sequence>MSPPTSSKLLSALEHPSGLTLKNRVVLAPLTRGRSGASRVPNDLNLAYYKARASAGLLITEGASFSQEAHGWAGSAAIETQEQVEGWKRIVDAVHAEGSLISVQLWHTGRAAHSSYKADNSLPVAPSAIAIQAEAHLADGSKVPYEVPRPLETSELPRVVADYKAAAERAKEAGFDFIEIHSANGYLLDTFLQSVSNERIDSYGGSKENRFRLIGEVLDAVTQVYPANRVGIRLSPNGVFNSMGGADNADDFTYYITRLNEYGLGWLHILDGLAFGFHEKGRPFMLLEARAVYKHPILANCGYTQETAEAAIASGNADAVAFGRPFLNNPDLVERFRSGTKLNESLPMSLWYSPGAKGYTEVPVTEEEAAE</sequence>
<dbReference type="PANTHER" id="PTHR22893:SF91">
    <property type="entry name" value="NADPH DEHYDROGENASE 2-RELATED"/>
    <property type="match status" value="1"/>
</dbReference>
<comment type="caution">
    <text evidence="5">The sequence shown here is derived from an EMBL/GenBank/DDBJ whole genome shotgun (WGS) entry which is preliminary data.</text>
</comment>
<protein>
    <submittedName>
        <fullName evidence="5">12-oxophytodienoate reductase</fullName>
    </submittedName>
</protein>
<dbReference type="SUPFAM" id="SSF51395">
    <property type="entry name" value="FMN-linked oxidoreductases"/>
    <property type="match status" value="1"/>
</dbReference>
<dbReference type="InterPro" id="IPR013785">
    <property type="entry name" value="Aldolase_TIM"/>
</dbReference>
<dbReference type="GO" id="GO:0005829">
    <property type="term" value="C:cytosol"/>
    <property type="evidence" value="ECO:0007669"/>
    <property type="project" value="UniProtKB-ARBA"/>
</dbReference>
<gene>
    <name evidence="5" type="ORF">JKP88DRAFT_351691</name>
</gene>
<accession>A0A835YIH1</accession>
<dbReference type="OrthoDB" id="432686at2759"/>
<dbReference type="FunFam" id="3.20.20.70:FF:000059">
    <property type="entry name" value="N-ethylmaleimide reductase, FMN-linked"/>
    <property type="match status" value="1"/>
</dbReference>
<dbReference type="CDD" id="cd02933">
    <property type="entry name" value="OYE_like_FMN"/>
    <property type="match status" value="1"/>
</dbReference>
<keyword evidence="3" id="KW-0560">Oxidoreductase</keyword>
<name>A0A835YIH1_9STRA</name>
<dbReference type="InterPro" id="IPR045247">
    <property type="entry name" value="Oye-like"/>
</dbReference>
<comment type="cofactor">
    <cofactor evidence="1">
        <name>FMN</name>
        <dbReference type="ChEBI" id="CHEBI:58210"/>
    </cofactor>
</comment>